<comment type="caution">
    <text evidence="2">The sequence shown here is derived from an EMBL/GenBank/DDBJ whole genome shotgun (WGS) entry which is preliminary data.</text>
</comment>
<protein>
    <submittedName>
        <fullName evidence="2">Acyl-CoA N-acyltransferase</fullName>
    </submittedName>
</protein>
<proteinExistence type="predicted"/>
<dbReference type="STRING" id="1081102.A0A167YTH9"/>
<dbReference type="CDD" id="cd04301">
    <property type="entry name" value="NAT_SF"/>
    <property type="match status" value="1"/>
</dbReference>
<accession>A0A167YTH9</accession>
<dbReference type="AlphaFoldDB" id="A0A167YTH9"/>
<sequence length="226" mass="24588">MSAQSDAGPASPVAVSAVNLIPWDFESPQHAERLIEQRVCCGYNADKVAGAWRDAQRAGSSCLYWITLQGDDEPQRLLLEEYFAAYPQEAKPLTDTSAAVRGAARHPSHAPFYPIGHIGLDAARPAAAGFGLNLPATGNFWLTNFFISPPLQGRGLGRATMDRIEAMAVEPPLTARTLALDTMLGDDQQQDEVSLAYFGRLPTVINQRWYERRGYVVIKTPDASGG</sequence>
<evidence type="ECO:0000313" key="2">
    <source>
        <dbReference type="EMBL" id="OAA66667.1"/>
    </source>
</evidence>
<name>A0A167YTH9_9HYPO</name>
<dbReference type="Proteomes" id="UP000076874">
    <property type="component" value="Unassembled WGS sequence"/>
</dbReference>
<keyword evidence="3" id="KW-1185">Reference proteome</keyword>
<dbReference type="EMBL" id="AZHD01000002">
    <property type="protein sequence ID" value="OAA66667.1"/>
    <property type="molecule type" value="Genomic_DNA"/>
</dbReference>
<dbReference type="SUPFAM" id="SSF55729">
    <property type="entry name" value="Acyl-CoA N-acyltransferases (Nat)"/>
    <property type="match status" value="1"/>
</dbReference>
<dbReference type="InterPro" id="IPR000182">
    <property type="entry name" value="GNAT_dom"/>
</dbReference>
<evidence type="ECO:0000259" key="1">
    <source>
        <dbReference type="Pfam" id="PF00583"/>
    </source>
</evidence>
<keyword evidence="2" id="KW-0012">Acyltransferase</keyword>
<dbReference type="Pfam" id="PF00583">
    <property type="entry name" value="Acetyltransf_1"/>
    <property type="match status" value="1"/>
</dbReference>
<dbReference type="OrthoDB" id="2326446at2759"/>
<dbReference type="GO" id="GO:0016747">
    <property type="term" value="F:acyltransferase activity, transferring groups other than amino-acyl groups"/>
    <property type="evidence" value="ECO:0007669"/>
    <property type="project" value="InterPro"/>
</dbReference>
<keyword evidence="2" id="KW-0808">Transferase</keyword>
<dbReference type="Gene3D" id="3.40.630.30">
    <property type="match status" value="1"/>
</dbReference>
<dbReference type="InterPro" id="IPR016181">
    <property type="entry name" value="Acyl_CoA_acyltransferase"/>
</dbReference>
<evidence type="ECO:0000313" key="3">
    <source>
        <dbReference type="Proteomes" id="UP000076874"/>
    </source>
</evidence>
<feature type="domain" description="N-acetyltransferase" evidence="1">
    <location>
        <begin position="114"/>
        <end position="183"/>
    </location>
</feature>
<gene>
    <name evidence="2" type="ORF">SPI_01243</name>
</gene>
<reference evidence="2 3" key="1">
    <citation type="journal article" date="2016" name="Genome Biol. Evol.">
        <title>Divergent and convergent evolution of fungal pathogenicity.</title>
        <authorList>
            <person name="Shang Y."/>
            <person name="Xiao G."/>
            <person name="Zheng P."/>
            <person name="Cen K."/>
            <person name="Zhan S."/>
            <person name="Wang C."/>
        </authorList>
    </citation>
    <scope>NUCLEOTIDE SEQUENCE [LARGE SCALE GENOMIC DNA]</scope>
    <source>
        <strain evidence="2 3">RCEF 264</strain>
    </source>
</reference>
<organism evidence="2 3">
    <name type="scientific">Niveomyces insectorum RCEF 264</name>
    <dbReference type="NCBI Taxonomy" id="1081102"/>
    <lineage>
        <taxon>Eukaryota</taxon>
        <taxon>Fungi</taxon>
        <taxon>Dikarya</taxon>
        <taxon>Ascomycota</taxon>
        <taxon>Pezizomycotina</taxon>
        <taxon>Sordariomycetes</taxon>
        <taxon>Hypocreomycetidae</taxon>
        <taxon>Hypocreales</taxon>
        <taxon>Cordycipitaceae</taxon>
        <taxon>Niveomyces</taxon>
    </lineage>
</organism>